<gene>
    <name evidence="9" type="ORF">C0J27_04930</name>
</gene>
<sequence>MKNFRSRRGRRAVALPEVSLTPLIDTALTLLVIFMITTPMMNNVIKINLPSSSVNEGNSRDQQETIVYVDKQSKLYLNGAEMNLQAILLNLQKMSQHKEIDIVFVKADQDVEYGKVIELVDIMKTAGGIKYVALATQRAVH</sequence>
<evidence type="ECO:0000256" key="7">
    <source>
        <dbReference type="RuleBase" id="RU003879"/>
    </source>
</evidence>
<evidence type="ECO:0000313" key="10">
    <source>
        <dbReference type="Proteomes" id="UP000254834"/>
    </source>
</evidence>
<keyword evidence="4 7" id="KW-0812">Transmembrane</keyword>
<reference evidence="9 10" key="1">
    <citation type="submission" date="2017-12" db="EMBL/GenBank/DDBJ databases">
        <title>Chromulinavorax destructans is a abundant pathogen of dominant heterotrophic picoflagllates.</title>
        <authorList>
            <person name="Deeg C.M."/>
            <person name="Zimmer M."/>
            <person name="Suttle C.A."/>
        </authorList>
    </citation>
    <scope>NUCLEOTIDE SEQUENCE [LARGE SCALE GENOMIC DNA]</scope>
    <source>
        <strain evidence="9 10">SeV1</strain>
    </source>
</reference>
<feature type="transmembrane region" description="Helical" evidence="8">
    <location>
        <begin position="12"/>
        <end position="36"/>
    </location>
</feature>
<dbReference type="InterPro" id="IPR003400">
    <property type="entry name" value="ExbD"/>
</dbReference>
<evidence type="ECO:0000256" key="3">
    <source>
        <dbReference type="ARBA" id="ARBA00022475"/>
    </source>
</evidence>
<proteinExistence type="inferred from homology"/>
<evidence type="ECO:0000256" key="2">
    <source>
        <dbReference type="ARBA" id="ARBA00005811"/>
    </source>
</evidence>
<evidence type="ECO:0000313" key="9">
    <source>
        <dbReference type="EMBL" id="AXK61047.1"/>
    </source>
</evidence>
<comment type="subcellular location">
    <subcellularLocation>
        <location evidence="1">Cell membrane</location>
        <topology evidence="1">Single-pass membrane protein</topology>
    </subcellularLocation>
    <subcellularLocation>
        <location evidence="7">Cell membrane</location>
        <topology evidence="7">Single-pass type II membrane protein</topology>
    </subcellularLocation>
</comment>
<dbReference type="GO" id="GO:0005886">
    <property type="term" value="C:plasma membrane"/>
    <property type="evidence" value="ECO:0007669"/>
    <property type="project" value="UniProtKB-SubCell"/>
</dbReference>
<evidence type="ECO:0000256" key="5">
    <source>
        <dbReference type="ARBA" id="ARBA00022989"/>
    </source>
</evidence>
<dbReference type="PANTHER" id="PTHR30558:SF7">
    <property type="entry name" value="TOL-PAL SYSTEM PROTEIN TOLR"/>
    <property type="match status" value="1"/>
</dbReference>
<dbReference type="GO" id="GO:0022857">
    <property type="term" value="F:transmembrane transporter activity"/>
    <property type="evidence" value="ECO:0007669"/>
    <property type="project" value="InterPro"/>
</dbReference>
<dbReference type="AlphaFoldDB" id="A0A345ZCN0"/>
<comment type="similarity">
    <text evidence="2 7">Belongs to the ExbD/TolR family.</text>
</comment>
<evidence type="ECO:0000256" key="6">
    <source>
        <dbReference type="ARBA" id="ARBA00023136"/>
    </source>
</evidence>
<dbReference type="RefSeq" id="WP_115586062.1">
    <property type="nucleotide sequence ID" value="NZ_CP025544.1"/>
</dbReference>
<keyword evidence="3" id="KW-1003">Cell membrane</keyword>
<keyword evidence="7" id="KW-0813">Transport</keyword>
<organism evidence="9 10">
    <name type="scientific">Candidatus Chromulinivorax destructor</name>
    <dbReference type="NCBI Taxonomy" id="2066483"/>
    <lineage>
        <taxon>Bacteria</taxon>
        <taxon>Candidatus Babelota</taxon>
        <taxon>Candidatus Babeliae</taxon>
        <taxon>Candidatus Babeliales</taxon>
        <taxon>Candidatus Chromulinivoraceae</taxon>
        <taxon>Candidatus Chromulinivorax</taxon>
    </lineage>
</organism>
<name>A0A345ZCN0_9BACT</name>
<evidence type="ECO:0000256" key="8">
    <source>
        <dbReference type="SAM" id="Phobius"/>
    </source>
</evidence>
<evidence type="ECO:0000256" key="4">
    <source>
        <dbReference type="ARBA" id="ARBA00022692"/>
    </source>
</evidence>
<dbReference type="Gene3D" id="3.30.420.270">
    <property type="match status" value="1"/>
</dbReference>
<keyword evidence="7" id="KW-0653">Protein transport</keyword>
<evidence type="ECO:0000256" key="1">
    <source>
        <dbReference type="ARBA" id="ARBA00004162"/>
    </source>
</evidence>
<keyword evidence="5 8" id="KW-1133">Transmembrane helix</keyword>
<keyword evidence="6 8" id="KW-0472">Membrane</keyword>
<dbReference type="Proteomes" id="UP000254834">
    <property type="component" value="Chromosome"/>
</dbReference>
<keyword evidence="10" id="KW-1185">Reference proteome</keyword>
<evidence type="ECO:0008006" key="11">
    <source>
        <dbReference type="Google" id="ProtNLM"/>
    </source>
</evidence>
<dbReference type="EMBL" id="CP025544">
    <property type="protein sequence ID" value="AXK61047.1"/>
    <property type="molecule type" value="Genomic_DNA"/>
</dbReference>
<dbReference type="GO" id="GO:0015031">
    <property type="term" value="P:protein transport"/>
    <property type="evidence" value="ECO:0007669"/>
    <property type="project" value="UniProtKB-KW"/>
</dbReference>
<dbReference type="OrthoDB" id="9798629at2"/>
<protein>
    <recommendedName>
        <fullName evidence="11">Biopolymer transporter ExbD</fullName>
    </recommendedName>
</protein>
<dbReference type="PANTHER" id="PTHR30558">
    <property type="entry name" value="EXBD MEMBRANE COMPONENT OF PMF-DRIVEN MACROMOLECULE IMPORT SYSTEM"/>
    <property type="match status" value="1"/>
</dbReference>
<dbReference type="KEGG" id="cdes:C0J27_04930"/>
<dbReference type="Pfam" id="PF02472">
    <property type="entry name" value="ExbD"/>
    <property type="match status" value="1"/>
</dbReference>
<accession>A0A345ZCN0</accession>